<keyword evidence="7" id="KW-1185">Reference proteome</keyword>
<dbReference type="GO" id="GO:0004386">
    <property type="term" value="F:helicase activity"/>
    <property type="evidence" value="ECO:0007669"/>
    <property type="project" value="UniProtKB-KW"/>
</dbReference>
<keyword evidence="2" id="KW-0378">Hydrolase</keyword>
<reference evidence="8" key="1">
    <citation type="submission" date="2016-06" db="UniProtKB">
        <authorList>
            <consortium name="WormBaseParasite"/>
        </authorList>
    </citation>
    <scope>IDENTIFICATION</scope>
</reference>
<evidence type="ECO:0000256" key="2">
    <source>
        <dbReference type="ARBA" id="ARBA00022801"/>
    </source>
</evidence>
<keyword evidence="1" id="KW-0547">Nucleotide-binding</keyword>
<dbReference type="Pfam" id="PF00271">
    <property type="entry name" value="Helicase_C"/>
    <property type="match status" value="1"/>
</dbReference>
<dbReference type="WBParaSite" id="TCNE_0001679701-mRNA-1">
    <property type="protein sequence ID" value="TCNE_0001679701-mRNA-1"/>
    <property type="gene ID" value="TCNE_0001679701"/>
</dbReference>
<dbReference type="CDD" id="cd18795">
    <property type="entry name" value="SF2_C_Ski2"/>
    <property type="match status" value="1"/>
</dbReference>
<dbReference type="AlphaFoldDB" id="A0A183V7S6"/>
<keyword evidence="3" id="KW-0347">Helicase</keyword>
<organism evidence="7 8">
    <name type="scientific">Toxocara canis</name>
    <name type="common">Canine roundworm</name>
    <dbReference type="NCBI Taxonomy" id="6265"/>
    <lineage>
        <taxon>Eukaryota</taxon>
        <taxon>Metazoa</taxon>
        <taxon>Ecdysozoa</taxon>
        <taxon>Nematoda</taxon>
        <taxon>Chromadorea</taxon>
        <taxon>Rhabditida</taxon>
        <taxon>Spirurina</taxon>
        <taxon>Ascaridomorpha</taxon>
        <taxon>Ascaridoidea</taxon>
        <taxon>Toxocaridae</taxon>
        <taxon>Toxocara</taxon>
    </lineage>
</organism>
<keyword evidence="4" id="KW-0067">ATP-binding</keyword>
<dbReference type="EMBL" id="UYWY01023899">
    <property type="protein sequence ID" value="VDM48117.1"/>
    <property type="molecule type" value="Genomic_DNA"/>
</dbReference>
<dbReference type="GO" id="GO:0016787">
    <property type="term" value="F:hydrolase activity"/>
    <property type="evidence" value="ECO:0007669"/>
    <property type="project" value="UniProtKB-KW"/>
</dbReference>
<sequence length="236" mass="25988">MSATISNLAEIADWLKAHQFETHFRPVELEEGILIGKTICDVQTLLPLRSISSRFELPADPERIIQLCMESLSLGDSVLIFCSSKAETEKVATVVSNHLRELLSEEPQQDFNHMLKIDALSFFVEYFQNETQSSDEILLTTIPTGVAFHHAGLTMEEREAVEDGFRAGVLRILVATSTLSSGVNLPAQRVIIKAQLSGPSALTNIAYRQMVGRAGRLGQSSKEDFGPVDKAKTSAR</sequence>
<name>A0A183V7S6_TOXCA</name>
<evidence type="ECO:0000256" key="3">
    <source>
        <dbReference type="ARBA" id="ARBA00022806"/>
    </source>
</evidence>
<dbReference type="PANTHER" id="PTHR47961:SF6">
    <property type="entry name" value="DNA-DIRECTED DNA POLYMERASE"/>
    <property type="match status" value="1"/>
</dbReference>
<gene>
    <name evidence="6" type="ORF">TCNE_LOCUS16796</name>
</gene>
<dbReference type="InterPro" id="IPR050474">
    <property type="entry name" value="Hel308_SKI2-like"/>
</dbReference>
<dbReference type="InterPro" id="IPR027417">
    <property type="entry name" value="P-loop_NTPase"/>
</dbReference>
<dbReference type="PANTHER" id="PTHR47961">
    <property type="entry name" value="DNA POLYMERASE THETA, PUTATIVE (AFU_ORTHOLOGUE AFUA_1G05260)-RELATED"/>
    <property type="match status" value="1"/>
</dbReference>
<evidence type="ECO:0000313" key="8">
    <source>
        <dbReference type="WBParaSite" id="TCNE_0001679701-mRNA-1"/>
    </source>
</evidence>
<dbReference type="SUPFAM" id="SSF52540">
    <property type="entry name" value="P-loop containing nucleoside triphosphate hydrolases"/>
    <property type="match status" value="1"/>
</dbReference>
<dbReference type="PROSITE" id="PS51194">
    <property type="entry name" value="HELICASE_CTER"/>
    <property type="match status" value="1"/>
</dbReference>
<dbReference type="SMART" id="SM00490">
    <property type="entry name" value="HELICc"/>
    <property type="match status" value="1"/>
</dbReference>
<dbReference type="InterPro" id="IPR001650">
    <property type="entry name" value="Helicase_C-like"/>
</dbReference>
<dbReference type="Gene3D" id="3.40.50.300">
    <property type="entry name" value="P-loop containing nucleotide triphosphate hydrolases"/>
    <property type="match status" value="1"/>
</dbReference>
<feature type="domain" description="Helicase C-terminal" evidence="5">
    <location>
        <begin position="63"/>
        <end position="236"/>
    </location>
</feature>
<evidence type="ECO:0000313" key="6">
    <source>
        <dbReference type="EMBL" id="VDM48117.1"/>
    </source>
</evidence>
<proteinExistence type="predicted"/>
<evidence type="ECO:0000256" key="4">
    <source>
        <dbReference type="ARBA" id="ARBA00022840"/>
    </source>
</evidence>
<accession>A0A183V7S6</accession>
<dbReference type="GO" id="GO:0005524">
    <property type="term" value="F:ATP binding"/>
    <property type="evidence" value="ECO:0007669"/>
    <property type="project" value="UniProtKB-KW"/>
</dbReference>
<evidence type="ECO:0000259" key="5">
    <source>
        <dbReference type="PROSITE" id="PS51194"/>
    </source>
</evidence>
<dbReference type="Proteomes" id="UP000050794">
    <property type="component" value="Unassembled WGS sequence"/>
</dbReference>
<evidence type="ECO:0000313" key="7">
    <source>
        <dbReference type="Proteomes" id="UP000050794"/>
    </source>
</evidence>
<reference evidence="6 7" key="2">
    <citation type="submission" date="2018-11" db="EMBL/GenBank/DDBJ databases">
        <authorList>
            <consortium name="Pathogen Informatics"/>
        </authorList>
    </citation>
    <scope>NUCLEOTIDE SEQUENCE [LARGE SCALE GENOMIC DNA]</scope>
</reference>
<evidence type="ECO:0000256" key="1">
    <source>
        <dbReference type="ARBA" id="ARBA00022741"/>
    </source>
</evidence>
<protein>
    <submittedName>
        <fullName evidence="8">Helicase C-terminal domain-containing protein</fullName>
    </submittedName>
</protein>